<gene>
    <name evidence="2" type="ORF">NPIL_363341</name>
</gene>
<organism evidence="2 3">
    <name type="scientific">Nephila pilipes</name>
    <name type="common">Giant wood spider</name>
    <name type="synonym">Nephila maculata</name>
    <dbReference type="NCBI Taxonomy" id="299642"/>
    <lineage>
        <taxon>Eukaryota</taxon>
        <taxon>Metazoa</taxon>
        <taxon>Ecdysozoa</taxon>
        <taxon>Arthropoda</taxon>
        <taxon>Chelicerata</taxon>
        <taxon>Arachnida</taxon>
        <taxon>Araneae</taxon>
        <taxon>Araneomorphae</taxon>
        <taxon>Entelegynae</taxon>
        <taxon>Araneoidea</taxon>
        <taxon>Nephilidae</taxon>
        <taxon>Nephila</taxon>
    </lineage>
</organism>
<evidence type="ECO:0000313" key="3">
    <source>
        <dbReference type="Proteomes" id="UP000887013"/>
    </source>
</evidence>
<comment type="caution">
    <text evidence="2">The sequence shown here is derived from an EMBL/GenBank/DDBJ whole genome shotgun (WGS) entry which is preliminary data.</text>
</comment>
<reference evidence="2" key="1">
    <citation type="submission" date="2020-08" db="EMBL/GenBank/DDBJ databases">
        <title>Multicomponent nature underlies the extraordinary mechanical properties of spider dragline silk.</title>
        <authorList>
            <person name="Kono N."/>
            <person name="Nakamura H."/>
            <person name="Mori M."/>
            <person name="Yoshida Y."/>
            <person name="Ohtoshi R."/>
            <person name="Malay A.D."/>
            <person name="Moran D.A.P."/>
            <person name="Tomita M."/>
            <person name="Numata K."/>
            <person name="Arakawa K."/>
        </authorList>
    </citation>
    <scope>NUCLEOTIDE SEQUENCE</scope>
</reference>
<proteinExistence type="predicted"/>
<name>A0A8X6IYQ4_NEPPI</name>
<accession>A0A8X6IYQ4</accession>
<protein>
    <submittedName>
        <fullName evidence="2">Uncharacterized protein</fullName>
    </submittedName>
</protein>
<evidence type="ECO:0000313" key="2">
    <source>
        <dbReference type="EMBL" id="GFS65607.1"/>
    </source>
</evidence>
<dbReference type="EMBL" id="BMAW01094475">
    <property type="protein sequence ID" value="GFS65607.1"/>
    <property type="molecule type" value="Genomic_DNA"/>
</dbReference>
<feature type="region of interest" description="Disordered" evidence="1">
    <location>
        <begin position="55"/>
        <end position="77"/>
    </location>
</feature>
<sequence>MKRGCKGQNKISFLVGDANVKEASPYQAPSDINKDDPLEPCGSFWRPQHRECLSPTQRNLERRSESHNSPMVEKDPGLLDSLNLSTVLPSYHILSRQTNAWHQNGKIYV</sequence>
<keyword evidence="3" id="KW-1185">Reference proteome</keyword>
<evidence type="ECO:0000256" key="1">
    <source>
        <dbReference type="SAM" id="MobiDB-lite"/>
    </source>
</evidence>
<dbReference type="AlphaFoldDB" id="A0A8X6IYQ4"/>
<feature type="compositionally biased region" description="Basic and acidic residues" evidence="1">
    <location>
        <begin position="59"/>
        <end position="77"/>
    </location>
</feature>
<dbReference type="Proteomes" id="UP000887013">
    <property type="component" value="Unassembled WGS sequence"/>
</dbReference>